<dbReference type="InterPro" id="IPR050156">
    <property type="entry name" value="TC-AMP_synthase_SUA5"/>
</dbReference>
<keyword evidence="10" id="KW-1185">Reference proteome</keyword>
<dbReference type="EC" id="2.7.7.87" evidence="3"/>
<reference evidence="9 10" key="1">
    <citation type="submission" date="2024-01" db="EMBL/GenBank/DDBJ databases">
        <authorList>
            <person name="Allen C."/>
            <person name="Tagirdzhanova G."/>
        </authorList>
    </citation>
    <scope>NUCLEOTIDE SEQUENCE [LARGE SCALE GENOMIC DNA]</scope>
</reference>
<dbReference type="EMBL" id="CAWUHB010000012">
    <property type="protein sequence ID" value="CAK7216521.1"/>
    <property type="molecule type" value="Genomic_DNA"/>
</dbReference>
<keyword evidence="5" id="KW-0963">Cytoplasm</keyword>
<evidence type="ECO:0000256" key="7">
    <source>
        <dbReference type="ARBA" id="ARBA00048366"/>
    </source>
</evidence>
<evidence type="ECO:0000256" key="5">
    <source>
        <dbReference type="ARBA" id="ARBA00022490"/>
    </source>
</evidence>
<evidence type="ECO:0000259" key="8">
    <source>
        <dbReference type="PROSITE" id="PS51163"/>
    </source>
</evidence>
<dbReference type="PANTHER" id="PTHR17490:SF10">
    <property type="entry name" value="THREONYLCARBAMOYL-AMP SYNTHASE"/>
    <property type="match status" value="1"/>
</dbReference>
<dbReference type="Proteomes" id="UP001642405">
    <property type="component" value="Unassembled WGS sequence"/>
</dbReference>
<sequence length="244" mass="26116">MSADYTQKTIPASGQLPNVKADAQRILDVLQAGGLVLMPSEVGYALVAASAEALERSFAAKQRKPAHSQGVVATLAVQRALHVLPPATFEMIRVLHDDLDSSFGIVAPFDKNAKPLQQLSPATLANVTKPDGTMAVFVGGSTLMHELGRLCDAAGVLLLGSSANVTGSGQKFSIETMNPEILEAADLIVDYGLQRYHVYGGRASTILDLAKMKVVRIGSSYELIRDRMLKFWGVELPPDPEFGK</sequence>
<comment type="subcellular location">
    <subcellularLocation>
        <location evidence="1">Cytoplasm</location>
    </subcellularLocation>
</comment>
<evidence type="ECO:0000256" key="4">
    <source>
        <dbReference type="ARBA" id="ARBA00015492"/>
    </source>
</evidence>
<proteinExistence type="inferred from homology"/>
<protein>
    <recommendedName>
        <fullName evidence="4">Threonylcarbamoyl-AMP synthase</fullName>
        <ecNumber evidence="3">2.7.7.87</ecNumber>
    </recommendedName>
</protein>
<comment type="catalytic activity">
    <reaction evidence="7">
        <text>L-threonine + hydrogencarbonate + ATP = L-threonylcarbamoyladenylate + diphosphate + H2O</text>
        <dbReference type="Rhea" id="RHEA:36407"/>
        <dbReference type="ChEBI" id="CHEBI:15377"/>
        <dbReference type="ChEBI" id="CHEBI:17544"/>
        <dbReference type="ChEBI" id="CHEBI:30616"/>
        <dbReference type="ChEBI" id="CHEBI:33019"/>
        <dbReference type="ChEBI" id="CHEBI:57926"/>
        <dbReference type="ChEBI" id="CHEBI:73682"/>
        <dbReference type="EC" id="2.7.7.87"/>
    </reaction>
</comment>
<comment type="similarity">
    <text evidence="2">Belongs to the SUA5 family.</text>
</comment>
<accession>A0ABP0BAE7</accession>
<dbReference type="PROSITE" id="PS51163">
    <property type="entry name" value="YRDC"/>
    <property type="match status" value="1"/>
</dbReference>
<evidence type="ECO:0000256" key="1">
    <source>
        <dbReference type="ARBA" id="ARBA00004496"/>
    </source>
</evidence>
<keyword evidence="6" id="KW-0808">Transferase</keyword>
<name>A0ABP0BAE7_9PEZI</name>
<dbReference type="Pfam" id="PF01300">
    <property type="entry name" value="Sua5_yciO_yrdC"/>
    <property type="match status" value="1"/>
</dbReference>
<feature type="domain" description="YrdC-like" evidence="8">
    <location>
        <begin position="20"/>
        <end position="220"/>
    </location>
</feature>
<dbReference type="InterPro" id="IPR006070">
    <property type="entry name" value="Sua5-like_dom"/>
</dbReference>
<evidence type="ECO:0000256" key="2">
    <source>
        <dbReference type="ARBA" id="ARBA00007663"/>
    </source>
</evidence>
<evidence type="ECO:0000256" key="6">
    <source>
        <dbReference type="ARBA" id="ARBA00022679"/>
    </source>
</evidence>
<gene>
    <name evidence="9" type="ORF">SCUCBS95973_002827</name>
</gene>
<dbReference type="SUPFAM" id="SSF55821">
    <property type="entry name" value="YrdC/RibB"/>
    <property type="match status" value="1"/>
</dbReference>
<evidence type="ECO:0000313" key="9">
    <source>
        <dbReference type="EMBL" id="CAK7216521.1"/>
    </source>
</evidence>
<evidence type="ECO:0000313" key="10">
    <source>
        <dbReference type="Proteomes" id="UP001642405"/>
    </source>
</evidence>
<comment type="caution">
    <text evidence="9">The sequence shown here is derived from an EMBL/GenBank/DDBJ whole genome shotgun (WGS) entry which is preliminary data.</text>
</comment>
<evidence type="ECO:0000256" key="3">
    <source>
        <dbReference type="ARBA" id="ARBA00012584"/>
    </source>
</evidence>
<dbReference type="InterPro" id="IPR017945">
    <property type="entry name" value="DHBP_synth_RibB-like_a/b_dom"/>
</dbReference>
<dbReference type="PANTHER" id="PTHR17490">
    <property type="entry name" value="SUA5"/>
    <property type="match status" value="1"/>
</dbReference>
<organism evidence="9 10">
    <name type="scientific">Sporothrix curviconia</name>
    <dbReference type="NCBI Taxonomy" id="1260050"/>
    <lineage>
        <taxon>Eukaryota</taxon>
        <taxon>Fungi</taxon>
        <taxon>Dikarya</taxon>
        <taxon>Ascomycota</taxon>
        <taxon>Pezizomycotina</taxon>
        <taxon>Sordariomycetes</taxon>
        <taxon>Sordariomycetidae</taxon>
        <taxon>Ophiostomatales</taxon>
        <taxon>Ophiostomataceae</taxon>
        <taxon>Sporothrix</taxon>
    </lineage>
</organism>
<dbReference type="Gene3D" id="3.90.870.10">
    <property type="entry name" value="DHBP synthase"/>
    <property type="match status" value="1"/>
</dbReference>